<organism evidence="9 10">
    <name type="scientific">Dysgonomonas termitidis</name>
    <dbReference type="NCBI Taxonomy" id="1516126"/>
    <lineage>
        <taxon>Bacteria</taxon>
        <taxon>Pseudomonadati</taxon>
        <taxon>Bacteroidota</taxon>
        <taxon>Bacteroidia</taxon>
        <taxon>Bacteroidales</taxon>
        <taxon>Dysgonomonadaceae</taxon>
        <taxon>Dysgonomonas</taxon>
    </lineage>
</organism>
<keyword evidence="2 7" id="KW-0813">Transport</keyword>
<protein>
    <submittedName>
        <fullName evidence="9">SusC/RagA family TonB-linked outer membrane protein</fullName>
    </submittedName>
</protein>
<dbReference type="SUPFAM" id="SSF49464">
    <property type="entry name" value="Carboxypeptidase regulatory domain-like"/>
    <property type="match status" value="1"/>
</dbReference>
<dbReference type="InterPro" id="IPR036942">
    <property type="entry name" value="Beta-barrel_TonB_sf"/>
</dbReference>
<dbReference type="Gene3D" id="2.40.170.20">
    <property type="entry name" value="TonB-dependent receptor, beta-barrel domain"/>
    <property type="match status" value="1"/>
</dbReference>
<gene>
    <name evidence="9" type="ORF">ACFO6W_23045</name>
</gene>
<dbReference type="InterPro" id="IPR023996">
    <property type="entry name" value="TonB-dep_OMP_SusC/RagA"/>
</dbReference>
<evidence type="ECO:0000256" key="2">
    <source>
        <dbReference type="ARBA" id="ARBA00022448"/>
    </source>
</evidence>
<dbReference type="Gene3D" id="2.170.130.10">
    <property type="entry name" value="TonB-dependent receptor, plug domain"/>
    <property type="match status" value="1"/>
</dbReference>
<evidence type="ECO:0000259" key="8">
    <source>
        <dbReference type="Pfam" id="PF07715"/>
    </source>
</evidence>
<keyword evidence="3 7" id="KW-1134">Transmembrane beta strand</keyword>
<comment type="caution">
    <text evidence="9">The sequence shown here is derived from an EMBL/GenBank/DDBJ whole genome shotgun (WGS) entry which is preliminary data.</text>
</comment>
<dbReference type="InterPro" id="IPR012910">
    <property type="entry name" value="Plug_dom"/>
</dbReference>
<proteinExistence type="inferred from homology"/>
<name>A0ABV9L2G5_9BACT</name>
<evidence type="ECO:0000256" key="1">
    <source>
        <dbReference type="ARBA" id="ARBA00004571"/>
    </source>
</evidence>
<dbReference type="Proteomes" id="UP001596023">
    <property type="component" value="Unassembled WGS sequence"/>
</dbReference>
<feature type="domain" description="TonB-dependent receptor plug" evidence="8">
    <location>
        <begin position="137"/>
        <end position="239"/>
    </location>
</feature>
<evidence type="ECO:0000256" key="6">
    <source>
        <dbReference type="ARBA" id="ARBA00023237"/>
    </source>
</evidence>
<evidence type="ECO:0000256" key="7">
    <source>
        <dbReference type="PROSITE-ProRule" id="PRU01360"/>
    </source>
</evidence>
<evidence type="ECO:0000256" key="5">
    <source>
        <dbReference type="ARBA" id="ARBA00023136"/>
    </source>
</evidence>
<evidence type="ECO:0000313" key="10">
    <source>
        <dbReference type="Proteomes" id="UP001596023"/>
    </source>
</evidence>
<sequence>MKSQIISILCCFLSIYGYAHETKISISENKSIENETRAAPEQKDIISGTVTDQTGFPATGATVSIKGTTKATMTDIDGKFEIDAKAGDVLIFTYVGFLTQEITVGSQKMINVTLIENSLSLEEVVVMGYGVQKKKLITGATVQVTGQDIEKLNFTDVLGALQSQSPGVNITSNSGLPGEGYKINIRGLGTIKDATPLYVIDGVAGGDINNLNQSDIEAVDILKDAASAAIYGARAANGVVLITTKKGKRGKPTISYDTYYGFQNVYKMLKPLDAKQYMAIQNEVNFNEGTPAFDYAERLPVIYKQIMDGTFNGTDWMDETRNKNALTYSHAINMTGGTDMSTYSLGFSYTSQDGILGKQADPGYERYTARINSDYVLLKVKDFDAIKIGENVTFTQRIKNGRIGIDDMYWNDIRNMLTNSPLIPVYNKDGGFYDQTNKLEDEWNIEGTTYNPIAAMVYQRSMNKEKSNSLLANVYIEIQPIKNLKFKSSYGYKKEDGTYRQYVPAFQLSSTTGQAVDQISQSAWNGFNWTLDNTLSYIFKVKDVHNFDVMVGQSVEKSGNGESVGASNTSSQFPGSFDYAWVSNGSGDANMRSSSGSKWGDSALASFFGRVNYNLKETYLFSFIFRADGSSNFAKGNQWRQYPSASAGWVMTNEKFMEPVAGIVDFFKLRASWGQNGNCNIGSWLYSAQMALYAPYGFGTDKDRNYIGAYLRQIPNPEIKWETSDQTDIGFDSRFFNSRLGISFDWYRKKTIDWLVEAPGLDIWGADPPTINGGSVRNQGIEVALNWNDRIQDFNYGVKLNLASNRNKILSIDNDEGIIRGPSGVLIDGTPEIFRAQVGYPIGAFWGYKTAGVFQNAEQLASTPVKLNNAKIGDVIFVDHDGNGVIDDNDRTMIGNPHPKLTLGFSLNLGWKGADLSVTTYGAFGHQIARSIRAFNTQQIFERWHGEGTSNYLPRLTNMSHPNWNYFSETHIEDADYLKIQNVTLGYDFKNILPKLPLGQARLYIAAQNLFTFTKYSGMDPDIGYSAGVPWSKGVDLGYYPTARTIMFGANLKF</sequence>
<dbReference type="InterPro" id="IPR008969">
    <property type="entry name" value="CarboxyPept-like_regulatory"/>
</dbReference>
<evidence type="ECO:0000256" key="4">
    <source>
        <dbReference type="ARBA" id="ARBA00022692"/>
    </source>
</evidence>
<dbReference type="Pfam" id="PF07715">
    <property type="entry name" value="Plug"/>
    <property type="match status" value="1"/>
</dbReference>
<dbReference type="NCBIfam" id="TIGR04056">
    <property type="entry name" value="OMP_RagA_SusC"/>
    <property type="match status" value="1"/>
</dbReference>
<dbReference type="InterPro" id="IPR023997">
    <property type="entry name" value="TonB-dep_OMP_SusC/RagA_CS"/>
</dbReference>
<dbReference type="InterPro" id="IPR037066">
    <property type="entry name" value="Plug_dom_sf"/>
</dbReference>
<keyword evidence="5 7" id="KW-0472">Membrane</keyword>
<dbReference type="NCBIfam" id="TIGR04057">
    <property type="entry name" value="SusC_RagA_signa"/>
    <property type="match status" value="1"/>
</dbReference>
<dbReference type="SUPFAM" id="SSF56935">
    <property type="entry name" value="Porins"/>
    <property type="match status" value="1"/>
</dbReference>
<dbReference type="InterPro" id="IPR039426">
    <property type="entry name" value="TonB-dep_rcpt-like"/>
</dbReference>
<keyword evidence="10" id="KW-1185">Reference proteome</keyword>
<keyword evidence="4 7" id="KW-0812">Transmembrane</keyword>
<evidence type="ECO:0000313" key="9">
    <source>
        <dbReference type="EMBL" id="MFC4676562.1"/>
    </source>
</evidence>
<dbReference type="PROSITE" id="PS52016">
    <property type="entry name" value="TONB_DEPENDENT_REC_3"/>
    <property type="match status" value="1"/>
</dbReference>
<comment type="subcellular location">
    <subcellularLocation>
        <location evidence="1 7">Cell outer membrane</location>
        <topology evidence="1 7">Multi-pass membrane protein</topology>
    </subcellularLocation>
</comment>
<accession>A0ABV9L2G5</accession>
<dbReference type="RefSeq" id="WP_380000927.1">
    <property type="nucleotide sequence ID" value="NZ_JBHSGN010000144.1"/>
</dbReference>
<comment type="similarity">
    <text evidence="7">Belongs to the TonB-dependent receptor family.</text>
</comment>
<dbReference type="Gene3D" id="2.60.40.1120">
    <property type="entry name" value="Carboxypeptidase-like, regulatory domain"/>
    <property type="match status" value="1"/>
</dbReference>
<dbReference type="Pfam" id="PF13715">
    <property type="entry name" value="CarbopepD_reg_2"/>
    <property type="match status" value="1"/>
</dbReference>
<evidence type="ECO:0000256" key="3">
    <source>
        <dbReference type="ARBA" id="ARBA00022452"/>
    </source>
</evidence>
<dbReference type="EMBL" id="JBHSGN010000144">
    <property type="protein sequence ID" value="MFC4676562.1"/>
    <property type="molecule type" value="Genomic_DNA"/>
</dbReference>
<reference evidence="10" key="1">
    <citation type="journal article" date="2019" name="Int. J. Syst. Evol. Microbiol.">
        <title>The Global Catalogue of Microorganisms (GCM) 10K type strain sequencing project: providing services to taxonomists for standard genome sequencing and annotation.</title>
        <authorList>
            <consortium name="The Broad Institute Genomics Platform"/>
            <consortium name="The Broad Institute Genome Sequencing Center for Infectious Disease"/>
            <person name="Wu L."/>
            <person name="Ma J."/>
        </authorList>
    </citation>
    <scope>NUCLEOTIDE SEQUENCE [LARGE SCALE GENOMIC DNA]</scope>
    <source>
        <strain evidence="10">CCUG 66188</strain>
    </source>
</reference>
<keyword evidence="6 7" id="KW-0998">Cell outer membrane</keyword>